<organism evidence="6 8">
    <name type="scientific">Enterococcus silesiacus</name>
    <dbReference type="NCBI Taxonomy" id="332949"/>
    <lineage>
        <taxon>Bacteria</taxon>
        <taxon>Bacillati</taxon>
        <taxon>Bacillota</taxon>
        <taxon>Bacilli</taxon>
        <taxon>Lactobacillales</taxon>
        <taxon>Enterococcaceae</taxon>
        <taxon>Enterococcus</taxon>
    </lineage>
</organism>
<dbReference type="Gene3D" id="1.10.260.40">
    <property type="entry name" value="lambda repressor-like DNA-binding domains"/>
    <property type="match status" value="1"/>
</dbReference>
<keyword evidence="3" id="KW-0472">Membrane</keyword>
<gene>
    <name evidence="5" type="ORF">ATZ33_12150</name>
    <name evidence="6" type="ORF">RV15_GL000610</name>
</gene>
<evidence type="ECO:0000313" key="5">
    <source>
        <dbReference type="EMBL" id="ALS02106.1"/>
    </source>
</evidence>
<dbReference type="OrthoDB" id="9805856at2"/>
<evidence type="ECO:0000256" key="1">
    <source>
        <dbReference type="ARBA" id="ARBA00023125"/>
    </source>
</evidence>
<keyword evidence="3" id="KW-0812">Transmembrane</keyword>
<keyword evidence="3" id="KW-1133">Transmembrane helix</keyword>
<sequence>MNIGDKIKEQRLKKELTQEQLSELLNVSRSTVSSWEVGRNYPDLETIVAISDLFGISLDNLLREDMEMTKDLSKKMRWNNYYKRILVVIGILSLIYVGFNGKLRMDEQRYLKNLTAHSWKQDDYRYSGSYALEEGGVLYSTYVMEVGFNPIPLTEHNPWVIARKDKLVVKVKEGNKRNVVISKANDPKVKYDATVEVDETGNLINSDPSWSDEKEQSLKAYLKKYQKEYVELLRETASKRKEIINE</sequence>
<evidence type="ECO:0000313" key="6">
    <source>
        <dbReference type="EMBL" id="OJG91524.1"/>
    </source>
</evidence>
<proteinExistence type="predicted"/>
<dbReference type="Proteomes" id="UP000183039">
    <property type="component" value="Unassembled WGS sequence"/>
</dbReference>
<dbReference type="GO" id="GO:0003677">
    <property type="term" value="F:DNA binding"/>
    <property type="evidence" value="ECO:0007669"/>
    <property type="project" value="UniProtKB-KW"/>
</dbReference>
<dbReference type="CDD" id="cd00093">
    <property type="entry name" value="HTH_XRE"/>
    <property type="match status" value="1"/>
</dbReference>
<evidence type="ECO:0000313" key="8">
    <source>
        <dbReference type="Proteomes" id="UP000183039"/>
    </source>
</evidence>
<keyword evidence="2" id="KW-0175">Coiled coil</keyword>
<dbReference type="SUPFAM" id="SSF47413">
    <property type="entry name" value="lambda repressor-like DNA-binding domains"/>
    <property type="match status" value="1"/>
</dbReference>
<reference evidence="6 8" key="1">
    <citation type="submission" date="2014-12" db="EMBL/GenBank/DDBJ databases">
        <title>Draft genome sequences of 29 type strains of Enterococci.</title>
        <authorList>
            <person name="Zhong Z."/>
            <person name="Sun Z."/>
            <person name="Liu W."/>
            <person name="Zhang W."/>
            <person name="Zhang H."/>
        </authorList>
    </citation>
    <scope>NUCLEOTIDE SEQUENCE [LARGE SCALE GENOMIC DNA]</scope>
    <source>
        <strain evidence="6 8">DSM 22801</strain>
    </source>
</reference>
<dbReference type="EMBL" id="JXLC01000013">
    <property type="protein sequence ID" value="OJG91524.1"/>
    <property type="molecule type" value="Genomic_DNA"/>
</dbReference>
<accession>A0A0S3KCR0</accession>
<dbReference type="InterPro" id="IPR010982">
    <property type="entry name" value="Lambda_DNA-bd_dom_sf"/>
</dbReference>
<evidence type="ECO:0000259" key="4">
    <source>
        <dbReference type="PROSITE" id="PS50943"/>
    </source>
</evidence>
<feature type="transmembrane region" description="Helical" evidence="3">
    <location>
        <begin position="81"/>
        <end position="99"/>
    </location>
</feature>
<evidence type="ECO:0000256" key="2">
    <source>
        <dbReference type="SAM" id="Coils"/>
    </source>
</evidence>
<dbReference type="Proteomes" id="UP000065511">
    <property type="component" value="Chromosome"/>
</dbReference>
<dbReference type="PROSITE" id="PS50943">
    <property type="entry name" value="HTH_CROC1"/>
    <property type="match status" value="1"/>
</dbReference>
<reference evidence="5 7" key="2">
    <citation type="submission" date="2015-12" db="EMBL/GenBank/DDBJ databases">
        <authorList>
            <person name="Lauer A."/>
            <person name="Humrighouse B."/>
            <person name="Loparev V."/>
            <person name="Shewmaker P.L."/>
            <person name="Whitney A.M."/>
            <person name="McLaughlin R.W."/>
        </authorList>
    </citation>
    <scope>NUCLEOTIDE SEQUENCE [LARGE SCALE GENOMIC DNA]</scope>
    <source>
        <strain evidence="5 7">LMG 23085</strain>
    </source>
</reference>
<dbReference type="InterPro" id="IPR001387">
    <property type="entry name" value="Cro/C1-type_HTH"/>
</dbReference>
<dbReference type="SMART" id="SM00530">
    <property type="entry name" value="HTH_XRE"/>
    <property type="match status" value="1"/>
</dbReference>
<keyword evidence="1" id="KW-0238">DNA-binding</keyword>
<dbReference type="KEGG" id="ess:ATZ33_12150"/>
<name>A0A0S3KCR0_9ENTE</name>
<dbReference type="AlphaFoldDB" id="A0A0S3KCR0"/>
<protein>
    <submittedName>
        <fullName evidence="5">XRE family transcriptional regulator</fullName>
    </submittedName>
</protein>
<keyword evidence="7" id="KW-1185">Reference proteome</keyword>
<dbReference type="EMBL" id="CP013614">
    <property type="protein sequence ID" value="ALS02106.1"/>
    <property type="molecule type" value="Genomic_DNA"/>
</dbReference>
<evidence type="ECO:0000256" key="3">
    <source>
        <dbReference type="SAM" id="Phobius"/>
    </source>
</evidence>
<dbReference type="PANTHER" id="PTHR46558">
    <property type="entry name" value="TRACRIPTIONAL REGULATORY PROTEIN-RELATED-RELATED"/>
    <property type="match status" value="1"/>
</dbReference>
<dbReference type="Pfam" id="PF01381">
    <property type="entry name" value="HTH_3"/>
    <property type="match status" value="1"/>
</dbReference>
<dbReference type="RefSeq" id="WP_071877934.1">
    <property type="nucleotide sequence ID" value="NZ_JXLC01000013.1"/>
</dbReference>
<evidence type="ECO:0000313" key="7">
    <source>
        <dbReference type="Proteomes" id="UP000065511"/>
    </source>
</evidence>
<feature type="domain" description="HTH cro/C1-type" evidence="4">
    <location>
        <begin position="7"/>
        <end position="61"/>
    </location>
</feature>
<feature type="coiled-coil region" evidence="2">
    <location>
        <begin position="215"/>
        <end position="242"/>
    </location>
</feature>
<dbReference type="PANTHER" id="PTHR46558:SF4">
    <property type="entry name" value="DNA-BIDING PHAGE PROTEIN"/>
    <property type="match status" value="1"/>
</dbReference>